<reference evidence="2 3" key="1">
    <citation type="journal article" date="2013" name="Nature">
        <title>Insights into bilaterian evolution from three spiralian genomes.</title>
        <authorList>
            <person name="Simakov O."/>
            <person name="Marletaz F."/>
            <person name="Cho S.J."/>
            <person name="Edsinger-Gonzales E."/>
            <person name="Havlak P."/>
            <person name="Hellsten U."/>
            <person name="Kuo D.H."/>
            <person name="Larsson T."/>
            <person name="Lv J."/>
            <person name="Arendt D."/>
            <person name="Savage R."/>
            <person name="Osoegawa K."/>
            <person name="de Jong P."/>
            <person name="Grimwood J."/>
            <person name="Chapman J.A."/>
            <person name="Shapiro H."/>
            <person name="Aerts A."/>
            <person name="Otillar R.P."/>
            <person name="Terry A.Y."/>
            <person name="Boore J.L."/>
            <person name="Grigoriev I.V."/>
            <person name="Lindberg D.R."/>
            <person name="Seaver E.C."/>
            <person name="Weisblat D.A."/>
            <person name="Putnam N.H."/>
            <person name="Rokhsar D.S."/>
        </authorList>
    </citation>
    <scope>NUCLEOTIDE SEQUENCE [LARGE SCALE GENOMIC DNA]</scope>
</reference>
<feature type="signal peptide" evidence="1">
    <location>
        <begin position="1"/>
        <end position="19"/>
    </location>
</feature>
<dbReference type="GeneID" id="20248322"/>
<keyword evidence="3" id="KW-1185">Reference proteome</keyword>
<accession>V4ADA2</accession>
<dbReference type="Proteomes" id="UP000030746">
    <property type="component" value="Unassembled WGS sequence"/>
</dbReference>
<gene>
    <name evidence="2" type="ORF">LOTGIDRAFT_230527</name>
</gene>
<dbReference type="EMBL" id="KB200329">
    <property type="protein sequence ID" value="ESP01974.1"/>
    <property type="molecule type" value="Genomic_DNA"/>
</dbReference>
<keyword evidence="1" id="KW-0732">Signal</keyword>
<name>V4ADA2_LOTGI</name>
<dbReference type="RefSeq" id="XP_009047132.1">
    <property type="nucleotide sequence ID" value="XM_009048884.1"/>
</dbReference>
<evidence type="ECO:0000313" key="3">
    <source>
        <dbReference type="Proteomes" id="UP000030746"/>
    </source>
</evidence>
<organism evidence="2 3">
    <name type="scientific">Lottia gigantea</name>
    <name type="common">Giant owl limpet</name>
    <dbReference type="NCBI Taxonomy" id="225164"/>
    <lineage>
        <taxon>Eukaryota</taxon>
        <taxon>Metazoa</taxon>
        <taxon>Spiralia</taxon>
        <taxon>Lophotrochozoa</taxon>
        <taxon>Mollusca</taxon>
        <taxon>Gastropoda</taxon>
        <taxon>Patellogastropoda</taxon>
        <taxon>Lottioidea</taxon>
        <taxon>Lottiidae</taxon>
        <taxon>Lottia</taxon>
    </lineage>
</organism>
<sequence length="184" mass="20714">MLSSVTIIVFCFCVMFVEGTTDEKLEEIVNRYNLSRANDGYGEENVDRNSNMMTGKFNIDGEEKTLELMKNKLLLYTGETNFYWLKTDKLQVVLHYVEGTTPIKVTQLHDDGKLSVQYLGSLSDKVCSALNCQFEIIQPVGAVMKKELVDITGWAVLNAINSPYLPSNSGLSFSHDSELRCHLV</sequence>
<evidence type="ECO:0000313" key="2">
    <source>
        <dbReference type="EMBL" id="ESP01974.1"/>
    </source>
</evidence>
<dbReference type="KEGG" id="lgi:LOTGIDRAFT_230527"/>
<dbReference type="CTD" id="20248322"/>
<dbReference type="AlphaFoldDB" id="V4ADA2"/>
<evidence type="ECO:0000256" key="1">
    <source>
        <dbReference type="SAM" id="SignalP"/>
    </source>
</evidence>
<proteinExistence type="predicted"/>
<feature type="chain" id="PRO_5004718530" evidence="1">
    <location>
        <begin position="20"/>
        <end position="184"/>
    </location>
</feature>
<dbReference type="HOGENOM" id="CLU_123015_0_0_1"/>
<protein>
    <submittedName>
        <fullName evidence="2">Uncharacterized protein</fullName>
    </submittedName>
</protein>